<dbReference type="PROSITE" id="PS00678">
    <property type="entry name" value="WD_REPEATS_1"/>
    <property type="match status" value="1"/>
</dbReference>
<keyword evidence="2 6" id="KW-0698">rRNA processing</keyword>
<comment type="function">
    <text evidence="6">Component of the NOP7 complex, which is required for maturation of the 25S and 5.8S ribosomal RNAs and formation of the 60S ribosome.</text>
</comment>
<dbReference type="InterPro" id="IPR036322">
    <property type="entry name" value="WD40_repeat_dom_sf"/>
</dbReference>
<comment type="similarity">
    <text evidence="6">Belongs to the WD repeat BOP1/ERB1 family.</text>
</comment>
<dbReference type="GO" id="GO:0000466">
    <property type="term" value="P:maturation of 5.8S rRNA from tricistronic rRNA transcript (SSU-rRNA, 5.8S rRNA, LSU-rRNA)"/>
    <property type="evidence" value="ECO:0007669"/>
    <property type="project" value="UniProtKB-UniRule"/>
</dbReference>
<dbReference type="InterPro" id="IPR028598">
    <property type="entry name" value="BOP1/Erb1"/>
</dbReference>
<dbReference type="GO" id="GO:0005654">
    <property type="term" value="C:nucleoplasm"/>
    <property type="evidence" value="ECO:0007669"/>
    <property type="project" value="UniProtKB-SubCell"/>
</dbReference>
<gene>
    <name evidence="6" type="primary">ERB1</name>
    <name evidence="10" type="ORF">P8C59_007568</name>
</gene>
<dbReference type="SMART" id="SM00320">
    <property type="entry name" value="WD40"/>
    <property type="match status" value="5"/>
</dbReference>
<proteinExistence type="inferred from homology"/>
<feature type="region of interest" description="Disordered" evidence="8">
    <location>
        <begin position="1"/>
        <end position="117"/>
    </location>
</feature>
<evidence type="ECO:0000259" key="9">
    <source>
        <dbReference type="SMART" id="SM01035"/>
    </source>
</evidence>
<evidence type="ECO:0000256" key="1">
    <source>
        <dbReference type="ARBA" id="ARBA00022517"/>
    </source>
</evidence>
<dbReference type="PANTHER" id="PTHR17605:SF0">
    <property type="entry name" value="RIBOSOME BIOGENESIS PROTEIN BOP1"/>
    <property type="match status" value="1"/>
</dbReference>
<accession>A0AAD9MEC4</accession>
<evidence type="ECO:0000256" key="7">
    <source>
        <dbReference type="PROSITE-ProRule" id="PRU00221"/>
    </source>
</evidence>
<feature type="repeat" description="WD" evidence="7">
    <location>
        <begin position="391"/>
        <end position="414"/>
    </location>
</feature>
<dbReference type="SUPFAM" id="SSF50978">
    <property type="entry name" value="WD40 repeat-like"/>
    <property type="match status" value="1"/>
</dbReference>
<keyword evidence="3 7" id="KW-0853">WD repeat</keyword>
<feature type="compositionally biased region" description="Acidic residues" evidence="8">
    <location>
        <begin position="33"/>
        <end position="71"/>
    </location>
</feature>
<comment type="subunit">
    <text evidence="6">Component of the NOP7 complex, composed of ERB1, NOP7 and YTM1. Within the NOP7 complex ERB1 appears to interact directly with NOP7 and YTM1. The NOP7 complex also associates with the 66S pre-ribosome.</text>
</comment>
<dbReference type="GO" id="GO:0000463">
    <property type="term" value="P:maturation of LSU-rRNA from tricistronic rRNA transcript (SSU-rRNA, 5.8S rRNA, LSU-rRNA)"/>
    <property type="evidence" value="ECO:0007669"/>
    <property type="project" value="UniProtKB-UniRule"/>
</dbReference>
<dbReference type="Pfam" id="PF08145">
    <property type="entry name" value="BOP1NT"/>
    <property type="match status" value="1"/>
</dbReference>
<dbReference type="Gene3D" id="2.130.10.10">
    <property type="entry name" value="YVTN repeat-like/Quinoprotein amine dehydrogenase"/>
    <property type="match status" value="2"/>
</dbReference>
<dbReference type="InterPro" id="IPR019775">
    <property type="entry name" value="WD40_repeat_CS"/>
</dbReference>
<dbReference type="InterPro" id="IPR012953">
    <property type="entry name" value="BOP1_N_dom"/>
</dbReference>
<sequence length="653" mass="73613">MAPKLQLQKRKTLADPGSSDELVDGLDGAFSQSEDEDEEVSSAGEQDEWELGSEEDESDEGEEEAEVDDERGLDAAEFSDGGLDDKEAMRKVLGSKDDQEPKIEVPFVDPKPQEVQTEETNYRIEKDANGGVKYVYNEIDPVYDSDDSDAQGPVNTIGNIPLSYYDGYPHIGYDISGKKIMRPAAGDALDSLLESIEVPKTWTGLTDLETGNPLKLNKEELELVSRVQRGLVPEEGYDPYPDTVEWFTSFEEKMPLSAAPEPKRRFLPSKYEAIKVMKLVRAIREGRILPYKPPEERDEEEDEVHYDIWQDEVPQDPHVMHIPAPKLPPPGYDLSYNPPAEYVPSEREKEAWRNTDPEEREKEYLPAKYDALRKVPGYDMFVKERFESGCYLATGGDDGTVRIWELLTGRQLWESRLSGEDAVDANKSNLHVPCSTQALVTKPTGSGKATVLAKSPWQVAPRGQKTSVAIHTLSTHKSQNPFRKFSGLAQVAHFHPSRPLLFVATQRNIRCYDLQKLELVKIIQPGARWISSFDIHHGGDNVIVGSYDKKLLWIDLDLSTRPWKSMRFHSEALRAVKYHSQYPLFASASDDGTIQVLHGKVVTDMMENATIVPLKILRGHKVVNRLGIMEIDWHPRHPWLVSAGADGTCRLFT</sequence>
<keyword evidence="1 6" id="KW-0690">Ribosome biogenesis</keyword>
<dbReference type="EMBL" id="JAQQPM010000006">
    <property type="protein sequence ID" value="KAK2073277.1"/>
    <property type="molecule type" value="Genomic_DNA"/>
</dbReference>
<feature type="compositionally biased region" description="Basic and acidic residues" evidence="8">
    <location>
        <begin position="83"/>
        <end position="103"/>
    </location>
</feature>
<evidence type="ECO:0000256" key="6">
    <source>
        <dbReference type="HAMAP-Rule" id="MF_03027"/>
    </source>
</evidence>
<keyword evidence="4" id="KW-0677">Repeat</keyword>
<dbReference type="AlphaFoldDB" id="A0AAD9MEC4"/>
<feature type="domain" description="BOP1 N-terminal" evidence="9">
    <location>
        <begin position="165"/>
        <end position="387"/>
    </location>
</feature>
<organism evidence="10 11">
    <name type="scientific">Phyllachora maydis</name>
    <dbReference type="NCBI Taxonomy" id="1825666"/>
    <lineage>
        <taxon>Eukaryota</taxon>
        <taxon>Fungi</taxon>
        <taxon>Dikarya</taxon>
        <taxon>Ascomycota</taxon>
        <taxon>Pezizomycotina</taxon>
        <taxon>Sordariomycetes</taxon>
        <taxon>Sordariomycetidae</taxon>
        <taxon>Phyllachorales</taxon>
        <taxon>Phyllachoraceae</taxon>
        <taxon>Phyllachora</taxon>
    </lineage>
</organism>
<evidence type="ECO:0000313" key="10">
    <source>
        <dbReference type="EMBL" id="KAK2073277.1"/>
    </source>
</evidence>
<dbReference type="GO" id="GO:0030687">
    <property type="term" value="C:preribosome, large subunit precursor"/>
    <property type="evidence" value="ECO:0007669"/>
    <property type="project" value="UniProtKB-UniRule"/>
</dbReference>
<evidence type="ECO:0000313" key="11">
    <source>
        <dbReference type="Proteomes" id="UP001217918"/>
    </source>
</evidence>
<keyword evidence="11" id="KW-1185">Reference proteome</keyword>
<comment type="caution">
    <text evidence="10">The sequence shown here is derived from an EMBL/GenBank/DDBJ whole genome shotgun (WGS) entry which is preliminary data.</text>
</comment>
<protein>
    <recommendedName>
        <fullName evidence="6">Ribosome biogenesis protein ERB1</fullName>
    </recommendedName>
    <alternativeName>
        <fullName evidence="6">Eukaryotic ribosome biogenesis protein 1</fullName>
    </alternativeName>
</protein>
<evidence type="ECO:0000256" key="4">
    <source>
        <dbReference type="ARBA" id="ARBA00022737"/>
    </source>
</evidence>
<dbReference type="PANTHER" id="PTHR17605">
    <property type="entry name" value="RIBOSOME BIOGENESIS PROTEIN BOP1 BLOCK OF PROLIFERATION 1 PROTEIN"/>
    <property type="match status" value="1"/>
</dbReference>
<dbReference type="InterPro" id="IPR001680">
    <property type="entry name" value="WD40_rpt"/>
</dbReference>
<comment type="subcellular location">
    <subcellularLocation>
        <location evidence="6">Nucleus</location>
        <location evidence="6">Nucleolus</location>
    </subcellularLocation>
    <subcellularLocation>
        <location evidence="6">Nucleus</location>
        <location evidence="6">Nucleoplasm</location>
    </subcellularLocation>
</comment>
<evidence type="ECO:0000256" key="8">
    <source>
        <dbReference type="SAM" id="MobiDB-lite"/>
    </source>
</evidence>
<dbReference type="InterPro" id="IPR015943">
    <property type="entry name" value="WD40/YVTN_repeat-like_dom_sf"/>
</dbReference>
<dbReference type="Proteomes" id="UP001217918">
    <property type="component" value="Unassembled WGS sequence"/>
</dbReference>
<dbReference type="GO" id="GO:0070545">
    <property type="term" value="C:PeBoW complex"/>
    <property type="evidence" value="ECO:0007669"/>
    <property type="project" value="TreeGrafter"/>
</dbReference>
<evidence type="ECO:0000256" key="3">
    <source>
        <dbReference type="ARBA" id="ARBA00022574"/>
    </source>
</evidence>
<dbReference type="Pfam" id="PF00400">
    <property type="entry name" value="WD40"/>
    <property type="match status" value="3"/>
</dbReference>
<dbReference type="PROSITE" id="PS50082">
    <property type="entry name" value="WD_REPEATS_2"/>
    <property type="match status" value="1"/>
</dbReference>
<name>A0AAD9MEC4_9PEZI</name>
<evidence type="ECO:0000256" key="5">
    <source>
        <dbReference type="ARBA" id="ARBA00023242"/>
    </source>
</evidence>
<dbReference type="GO" id="GO:0043021">
    <property type="term" value="F:ribonucleoprotein complex binding"/>
    <property type="evidence" value="ECO:0007669"/>
    <property type="project" value="UniProtKB-UniRule"/>
</dbReference>
<keyword evidence="5 6" id="KW-0539">Nucleus</keyword>
<reference evidence="10" key="1">
    <citation type="journal article" date="2023" name="Mol. Plant Microbe Interact.">
        <title>Elucidating the Obligate Nature and Biological Capacity of an Invasive Fungal Corn Pathogen.</title>
        <authorList>
            <person name="MacCready J.S."/>
            <person name="Roggenkamp E.M."/>
            <person name="Gdanetz K."/>
            <person name="Chilvers M.I."/>
        </authorList>
    </citation>
    <scope>NUCLEOTIDE SEQUENCE</scope>
    <source>
        <strain evidence="10">PM02</strain>
    </source>
</reference>
<dbReference type="HAMAP" id="MF_03027">
    <property type="entry name" value="BOP1"/>
    <property type="match status" value="1"/>
</dbReference>
<evidence type="ECO:0000256" key="2">
    <source>
        <dbReference type="ARBA" id="ARBA00022552"/>
    </source>
</evidence>
<dbReference type="SMART" id="SM01035">
    <property type="entry name" value="BOP1NT"/>
    <property type="match status" value="1"/>
</dbReference>